<keyword evidence="1" id="KW-0479">Metal-binding</keyword>
<sequence>MPECSLGLSKCTEHQNKIRGNYFSQLFFGTLRFSKDREFRRKWERATKRDRFIASDSSVLCSTHFMEGDMDRTGQCVRVRQGIIPSVFSFPPHLQSNVVRRSTQTSKRAEEKLDHDYSMRSPKTLKRRLTEAVEHLETIKRQKKNVRARELTAKMTVSQLILSKKGHTYTKDVSLYISMDRRHMLF</sequence>
<protein>
    <recommendedName>
        <fullName evidence="6">THAP-type domain-containing protein</fullName>
    </recommendedName>
</protein>
<organism evidence="7 8">
    <name type="scientific">Mugilogobius chulae</name>
    <name type="common">yellowstripe goby</name>
    <dbReference type="NCBI Taxonomy" id="88201"/>
    <lineage>
        <taxon>Eukaryota</taxon>
        <taxon>Metazoa</taxon>
        <taxon>Chordata</taxon>
        <taxon>Craniata</taxon>
        <taxon>Vertebrata</taxon>
        <taxon>Euteleostomi</taxon>
        <taxon>Actinopterygii</taxon>
        <taxon>Neopterygii</taxon>
        <taxon>Teleostei</taxon>
        <taxon>Neoteleostei</taxon>
        <taxon>Acanthomorphata</taxon>
        <taxon>Gobiaria</taxon>
        <taxon>Gobiiformes</taxon>
        <taxon>Gobioidei</taxon>
        <taxon>Gobiidae</taxon>
        <taxon>Gobionellinae</taxon>
        <taxon>Mugilogobius</taxon>
    </lineage>
</organism>
<evidence type="ECO:0000256" key="5">
    <source>
        <dbReference type="PROSITE-ProRule" id="PRU00309"/>
    </source>
</evidence>
<evidence type="ECO:0000313" key="7">
    <source>
        <dbReference type="EMBL" id="KAK7886517.1"/>
    </source>
</evidence>
<evidence type="ECO:0000256" key="1">
    <source>
        <dbReference type="ARBA" id="ARBA00022723"/>
    </source>
</evidence>
<dbReference type="PANTHER" id="PTHR47696:SF2">
    <property type="entry name" value="PROVISIONAL ORTHOLOG OF THAP DOMAIN CONTAINING 1"/>
    <property type="match status" value="1"/>
</dbReference>
<dbReference type="PROSITE" id="PS50950">
    <property type="entry name" value="ZF_THAP"/>
    <property type="match status" value="1"/>
</dbReference>
<dbReference type="InterPro" id="IPR026521">
    <property type="entry name" value="THAP2"/>
</dbReference>
<evidence type="ECO:0000256" key="2">
    <source>
        <dbReference type="ARBA" id="ARBA00022771"/>
    </source>
</evidence>
<dbReference type="Pfam" id="PF05485">
    <property type="entry name" value="THAP"/>
    <property type="match status" value="1"/>
</dbReference>
<keyword evidence="4 5" id="KW-0238">DNA-binding</keyword>
<reference evidence="8" key="1">
    <citation type="submission" date="2024-04" db="EMBL/GenBank/DDBJ databases">
        <title>Salinicola lusitanus LLJ914,a marine bacterium isolated from the Okinawa Trough.</title>
        <authorList>
            <person name="Li J."/>
        </authorList>
    </citation>
    <scope>NUCLEOTIDE SEQUENCE [LARGE SCALE GENOMIC DNA]</scope>
</reference>
<evidence type="ECO:0000256" key="4">
    <source>
        <dbReference type="ARBA" id="ARBA00023125"/>
    </source>
</evidence>
<keyword evidence="2 5" id="KW-0863">Zinc-finger</keyword>
<proteinExistence type="predicted"/>
<dbReference type="SMART" id="SM00980">
    <property type="entry name" value="THAP"/>
    <property type="match status" value="1"/>
</dbReference>
<gene>
    <name evidence="7" type="ORF">WMY93_026138</name>
</gene>
<evidence type="ECO:0000259" key="6">
    <source>
        <dbReference type="PROSITE" id="PS50950"/>
    </source>
</evidence>
<dbReference type="PANTHER" id="PTHR47696">
    <property type="entry name" value="THAP DOMAIN-CONTAINING PROTEIN 2"/>
    <property type="match status" value="1"/>
</dbReference>
<keyword evidence="3" id="KW-0862">Zinc</keyword>
<dbReference type="GO" id="GO:0003677">
    <property type="term" value="F:DNA binding"/>
    <property type="evidence" value="ECO:0007669"/>
    <property type="project" value="UniProtKB-UniRule"/>
</dbReference>
<comment type="caution">
    <text evidence="7">The sequence shown here is derived from an EMBL/GenBank/DDBJ whole genome shotgun (WGS) entry which is preliminary data.</text>
</comment>
<evidence type="ECO:0000256" key="3">
    <source>
        <dbReference type="ARBA" id="ARBA00022833"/>
    </source>
</evidence>
<dbReference type="AlphaFoldDB" id="A0AAW0MWM5"/>
<dbReference type="InterPro" id="IPR006612">
    <property type="entry name" value="THAP_Znf"/>
</dbReference>
<keyword evidence="8" id="KW-1185">Reference proteome</keyword>
<accession>A0AAW0MWM5</accession>
<dbReference type="GO" id="GO:0008270">
    <property type="term" value="F:zinc ion binding"/>
    <property type="evidence" value="ECO:0007669"/>
    <property type="project" value="UniProtKB-KW"/>
</dbReference>
<dbReference type="Proteomes" id="UP001460270">
    <property type="component" value="Unassembled WGS sequence"/>
</dbReference>
<name>A0AAW0MWM5_9GOBI</name>
<dbReference type="SUPFAM" id="SSF57716">
    <property type="entry name" value="Glucocorticoid receptor-like (DNA-binding domain)"/>
    <property type="match status" value="1"/>
</dbReference>
<feature type="domain" description="THAP-type" evidence="6">
    <location>
        <begin position="1"/>
        <end position="88"/>
    </location>
</feature>
<dbReference type="EMBL" id="JBBPFD010000019">
    <property type="protein sequence ID" value="KAK7886517.1"/>
    <property type="molecule type" value="Genomic_DNA"/>
</dbReference>
<evidence type="ECO:0000313" key="8">
    <source>
        <dbReference type="Proteomes" id="UP001460270"/>
    </source>
</evidence>